<proteinExistence type="predicted"/>
<dbReference type="AlphaFoldDB" id="A0A1H6B688"/>
<protein>
    <recommendedName>
        <fullName evidence="3">PhiE125 gp8 family phage protein</fullName>
    </recommendedName>
</protein>
<reference evidence="1 2" key="1">
    <citation type="submission" date="2016-10" db="EMBL/GenBank/DDBJ databases">
        <authorList>
            <person name="de Groot N.N."/>
        </authorList>
    </citation>
    <scope>NUCLEOTIDE SEQUENCE [LARGE SCALE GENOMIC DNA]</scope>
    <source>
        <strain evidence="1 2">DSM 22489</strain>
    </source>
</reference>
<dbReference type="EMBL" id="FNVA01000006">
    <property type="protein sequence ID" value="SEG56328.1"/>
    <property type="molecule type" value="Genomic_DNA"/>
</dbReference>
<gene>
    <name evidence="1" type="ORF">SAMN05421819_3562</name>
</gene>
<dbReference type="InterPro" id="IPR011738">
    <property type="entry name" value="Phage_CHP"/>
</dbReference>
<dbReference type="Proteomes" id="UP000236728">
    <property type="component" value="Unassembled WGS sequence"/>
</dbReference>
<accession>A0A1H6B688</accession>
<organism evidence="1 2">
    <name type="scientific">Bryocella elongata</name>
    <dbReference type="NCBI Taxonomy" id="863522"/>
    <lineage>
        <taxon>Bacteria</taxon>
        <taxon>Pseudomonadati</taxon>
        <taxon>Acidobacteriota</taxon>
        <taxon>Terriglobia</taxon>
        <taxon>Terriglobales</taxon>
        <taxon>Acidobacteriaceae</taxon>
        <taxon>Bryocella</taxon>
    </lineage>
</organism>
<sequence>MSLICITPPAVEPVTLYDAKVQLGLDPREDADPVQARILSSRIRPLIATARELVEDEIHCALITQTWRWARDGWPSRNMRYGREGYSELLLPKPPFQSIVSFTYTDVSGASQGMTDWGYQLVDQGAGPQTARILPPYATPWPPLQCVPNNVIVEFICGYGDAPADLPMKIRQALLFIVQDLYDNGPASKGIPQVALSLLSAEMNRIS</sequence>
<dbReference type="RefSeq" id="WP_103934411.1">
    <property type="nucleotide sequence ID" value="NZ_FNVA01000006.1"/>
</dbReference>
<dbReference type="OrthoDB" id="283099at2"/>
<evidence type="ECO:0008006" key="3">
    <source>
        <dbReference type="Google" id="ProtNLM"/>
    </source>
</evidence>
<name>A0A1H6B688_9BACT</name>
<evidence type="ECO:0000313" key="1">
    <source>
        <dbReference type="EMBL" id="SEG56328.1"/>
    </source>
</evidence>
<keyword evidence="2" id="KW-1185">Reference proteome</keyword>
<evidence type="ECO:0000313" key="2">
    <source>
        <dbReference type="Proteomes" id="UP000236728"/>
    </source>
</evidence>
<dbReference type="NCBIfam" id="TIGR02215">
    <property type="entry name" value="phage_chp_gp8"/>
    <property type="match status" value="1"/>
</dbReference>